<keyword evidence="6" id="KW-0812">Transmembrane</keyword>
<keyword evidence="2 4" id="KW-0064">Aspartyl protease</keyword>
<evidence type="ECO:0000256" key="7">
    <source>
        <dbReference type="SAM" id="SignalP"/>
    </source>
</evidence>
<evidence type="ECO:0000256" key="4">
    <source>
        <dbReference type="RuleBase" id="RU000454"/>
    </source>
</evidence>
<keyword evidence="6" id="KW-1133">Transmembrane helix</keyword>
<dbReference type="RefSeq" id="XP_029738436.1">
    <property type="nucleotide sequence ID" value="XM_029885194.1"/>
</dbReference>
<feature type="active site" evidence="3">
    <location>
        <position position="127"/>
    </location>
</feature>
<evidence type="ECO:0000256" key="6">
    <source>
        <dbReference type="SAM" id="Phobius"/>
    </source>
</evidence>
<dbReference type="GeneID" id="40727495"/>
<evidence type="ECO:0000256" key="1">
    <source>
        <dbReference type="ARBA" id="ARBA00007447"/>
    </source>
</evidence>
<dbReference type="InterPro" id="IPR001969">
    <property type="entry name" value="Aspartic_peptidase_AS"/>
</dbReference>
<keyword evidence="6" id="KW-0472">Membrane</keyword>
<dbReference type="KEGG" id="sgra:EX895_004600"/>
<dbReference type="CDD" id="cd05471">
    <property type="entry name" value="pepsin_like"/>
    <property type="match status" value="1"/>
</dbReference>
<evidence type="ECO:0000256" key="2">
    <source>
        <dbReference type="ARBA" id="ARBA00022750"/>
    </source>
</evidence>
<evidence type="ECO:0000259" key="8">
    <source>
        <dbReference type="PROSITE" id="PS51767"/>
    </source>
</evidence>
<evidence type="ECO:0000313" key="10">
    <source>
        <dbReference type="Proteomes" id="UP000306050"/>
    </source>
</evidence>
<feature type="region of interest" description="Disordered" evidence="5">
    <location>
        <begin position="183"/>
        <end position="204"/>
    </location>
</feature>
<sequence length="663" mass="70059">MGTQLGALAWLLVFALSIKLTIAGPADPPSFFRQSAESARKSKPNVLLLRAPSVDQDHASFQQHFQRAATLRRRVLFRRQDSSTDRPSQSSTNPNDKIQSLGLLSGAYDVPLNLSSDPTQLVFVQLDTGSSDLWITSSDCTTRQCENDRVLKFDPLRSSSLQKIEVDAGARLNLTASSFGGNATNSTSGSLSGDGFERRQSSSEGEKAEIPFSIYYDDTTFASGIVVADNISISDLSVPQQVFALINATNVTLGTQGISGVLGLGFPRGSVVSRSLLGYEAQIGSGVKTLPLMTSLLQTSGESYPLFGLYLTRTSGRATFGAVDPFILPTAQERGWVEWYDVYPFPSGDTALPANDTLNIDAQALGPYVQWVLPLRAAGIGGVPATLTRTYQQVAESPLALIDSGSSSIIGPPADVESIFAQIRNSRHVGGGRFVVPCDTTDRMYFSFGGSNLTLLPTDYIIGPDVQQPYLCFAWPAAAQPDATGVGWILGTPFLRAVYTVFSIGINDKEPPKIGFYPLRQPADTTQSSVVFAPQPTAELSSFLAQATSINSVLPNSLVSLQPASSVAYFFGNATATPSVGVTPTIVGAPSTYSAALPAGTGATTGGLPVIASSSKPLPVPSNPAATGGGHGANRAVSQREGHSMWMLTVLTVLVVVVLAIFV</sequence>
<dbReference type="GO" id="GO:0006508">
    <property type="term" value="P:proteolysis"/>
    <property type="evidence" value="ECO:0007669"/>
    <property type="project" value="UniProtKB-KW"/>
</dbReference>
<evidence type="ECO:0000256" key="3">
    <source>
        <dbReference type="PIRSR" id="PIRSR601461-1"/>
    </source>
</evidence>
<reference evidence="9 10" key="1">
    <citation type="submission" date="2019-05" db="EMBL/GenBank/DDBJ databases">
        <title>Sporisorium graminicola CBS 10092 draft sequencing and annotation.</title>
        <authorList>
            <person name="Solano-Gonzalez S."/>
            <person name="Caddick M.X."/>
            <person name="Darby A."/>
        </authorList>
    </citation>
    <scope>NUCLEOTIDE SEQUENCE [LARGE SCALE GENOMIC DNA]</scope>
    <source>
        <strain evidence="9 10">CBS 10092</strain>
    </source>
</reference>
<dbReference type="PANTHER" id="PTHR47966:SF74">
    <property type="entry name" value="AGR407CP"/>
    <property type="match status" value="1"/>
</dbReference>
<comment type="similarity">
    <text evidence="1 4">Belongs to the peptidase A1 family.</text>
</comment>
<protein>
    <recommendedName>
        <fullName evidence="8">Peptidase A1 domain-containing protein</fullName>
    </recommendedName>
</protein>
<dbReference type="InterPro" id="IPR033121">
    <property type="entry name" value="PEPTIDASE_A1"/>
</dbReference>
<evidence type="ECO:0000313" key="9">
    <source>
        <dbReference type="EMBL" id="TKY86451.1"/>
    </source>
</evidence>
<dbReference type="PANTHER" id="PTHR47966">
    <property type="entry name" value="BETA-SITE APP-CLEAVING ENZYME, ISOFORM A-RELATED"/>
    <property type="match status" value="1"/>
</dbReference>
<keyword evidence="4" id="KW-0645">Protease</keyword>
<dbReference type="EMBL" id="SRRM01000017">
    <property type="protein sequence ID" value="TKY86451.1"/>
    <property type="molecule type" value="Genomic_DNA"/>
</dbReference>
<feature type="transmembrane region" description="Helical" evidence="6">
    <location>
        <begin position="644"/>
        <end position="662"/>
    </location>
</feature>
<dbReference type="InterPro" id="IPR034164">
    <property type="entry name" value="Pepsin-like_dom"/>
</dbReference>
<keyword evidence="10" id="KW-1185">Reference proteome</keyword>
<keyword evidence="7" id="KW-0732">Signal</keyword>
<comment type="caution">
    <text evidence="9">The sequence shown here is derived from an EMBL/GenBank/DDBJ whole genome shotgun (WGS) entry which is preliminary data.</text>
</comment>
<dbReference type="Gene3D" id="2.40.70.10">
    <property type="entry name" value="Acid Proteases"/>
    <property type="match status" value="2"/>
</dbReference>
<gene>
    <name evidence="9" type="ORF">EX895_004600</name>
</gene>
<feature type="domain" description="Peptidase A1" evidence="8">
    <location>
        <begin position="108"/>
        <end position="517"/>
    </location>
</feature>
<dbReference type="PROSITE" id="PS51767">
    <property type="entry name" value="PEPTIDASE_A1"/>
    <property type="match status" value="1"/>
</dbReference>
<keyword evidence="4" id="KW-0378">Hydrolase</keyword>
<dbReference type="Pfam" id="PF00026">
    <property type="entry name" value="Asp"/>
    <property type="match status" value="3"/>
</dbReference>
<accession>A0A4U7KPZ6</accession>
<dbReference type="GO" id="GO:0004190">
    <property type="term" value="F:aspartic-type endopeptidase activity"/>
    <property type="evidence" value="ECO:0007669"/>
    <property type="project" value="UniProtKB-KW"/>
</dbReference>
<dbReference type="PROSITE" id="PS00141">
    <property type="entry name" value="ASP_PROTEASE"/>
    <property type="match status" value="1"/>
</dbReference>
<feature type="active site" evidence="3">
    <location>
        <position position="403"/>
    </location>
</feature>
<evidence type="ECO:0000256" key="5">
    <source>
        <dbReference type="SAM" id="MobiDB-lite"/>
    </source>
</evidence>
<dbReference type="Proteomes" id="UP000306050">
    <property type="component" value="Chromosome SGRAM_4"/>
</dbReference>
<feature type="compositionally biased region" description="Basic and acidic residues" evidence="5">
    <location>
        <begin position="195"/>
        <end position="204"/>
    </location>
</feature>
<feature type="chain" id="PRO_5020930264" description="Peptidase A1 domain-containing protein" evidence="7">
    <location>
        <begin position="24"/>
        <end position="663"/>
    </location>
</feature>
<proteinExistence type="inferred from homology"/>
<dbReference type="SUPFAM" id="SSF50630">
    <property type="entry name" value="Acid proteases"/>
    <property type="match status" value="1"/>
</dbReference>
<dbReference type="PRINTS" id="PR00792">
    <property type="entry name" value="PEPSIN"/>
</dbReference>
<dbReference type="AlphaFoldDB" id="A0A4U7KPZ6"/>
<feature type="signal peptide" evidence="7">
    <location>
        <begin position="1"/>
        <end position="23"/>
    </location>
</feature>
<name>A0A4U7KPZ6_9BASI</name>
<dbReference type="InterPro" id="IPR001461">
    <property type="entry name" value="Aspartic_peptidase_A1"/>
</dbReference>
<dbReference type="OrthoDB" id="771136at2759"/>
<dbReference type="InterPro" id="IPR021109">
    <property type="entry name" value="Peptidase_aspartic_dom_sf"/>
</dbReference>
<organism evidence="9 10">
    <name type="scientific">Sporisorium graminicola</name>
    <dbReference type="NCBI Taxonomy" id="280036"/>
    <lineage>
        <taxon>Eukaryota</taxon>
        <taxon>Fungi</taxon>
        <taxon>Dikarya</taxon>
        <taxon>Basidiomycota</taxon>
        <taxon>Ustilaginomycotina</taxon>
        <taxon>Ustilaginomycetes</taxon>
        <taxon>Ustilaginales</taxon>
        <taxon>Ustilaginaceae</taxon>
        <taxon>Sporisorium</taxon>
    </lineage>
</organism>